<dbReference type="Proteomes" id="UP001367676">
    <property type="component" value="Unassembled WGS sequence"/>
</dbReference>
<dbReference type="SUPFAM" id="SSF49599">
    <property type="entry name" value="TRAF domain-like"/>
    <property type="match status" value="1"/>
</dbReference>
<evidence type="ECO:0000256" key="4">
    <source>
        <dbReference type="ARBA" id="ARBA00022771"/>
    </source>
</evidence>
<name>A0AAN9Y9X9_9HEMI</name>
<keyword evidence="5" id="KW-0862">Zinc</keyword>
<dbReference type="InterPro" id="IPR001841">
    <property type="entry name" value="Znf_RING"/>
</dbReference>
<keyword evidence="2" id="KW-0963">Cytoplasm</keyword>
<gene>
    <name evidence="9" type="ORF">V9T40_005767</name>
</gene>
<protein>
    <submittedName>
        <fullName evidence="9">Uncharacterized protein</fullName>
    </submittedName>
</protein>
<dbReference type="InterPro" id="IPR008974">
    <property type="entry name" value="TRAF-like"/>
</dbReference>
<evidence type="ECO:0000256" key="3">
    <source>
        <dbReference type="ARBA" id="ARBA00022723"/>
    </source>
</evidence>
<keyword evidence="4 6" id="KW-0863">Zinc-finger</keyword>
<evidence type="ECO:0000259" key="7">
    <source>
        <dbReference type="PROSITE" id="PS50089"/>
    </source>
</evidence>
<reference evidence="9 10" key="1">
    <citation type="submission" date="2024-03" db="EMBL/GenBank/DDBJ databases">
        <title>Adaptation during the transition from Ophiocordyceps entomopathogen to insect associate is accompanied by gene loss and intensified selection.</title>
        <authorList>
            <person name="Ward C.M."/>
            <person name="Onetto C.A."/>
            <person name="Borneman A.R."/>
        </authorList>
    </citation>
    <scope>NUCLEOTIDE SEQUENCE [LARGE SCALE GENOMIC DNA]</scope>
    <source>
        <strain evidence="9">AWRI1</strain>
        <tissue evidence="9">Single Adult Female</tissue>
    </source>
</reference>
<evidence type="ECO:0000313" key="10">
    <source>
        <dbReference type="Proteomes" id="UP001367676"/>
    </source>
</evidence>
<dbReference type="InterPro" id="IPR002083">
    <property type="entry name" value="MATH/TRAF_dom"/>
</dbReference>
<proteinExistence type="predicted"/>
<keyword evidence="3" id="KW-0479">Metal-binding</keyword>
<dbReference type="AlphaFoldDB" id="A0AAN9Y9X9"/>
<evidence type="ECO:0000256" key="1">
    <source>
        <dbReference type="ARBA" id="ARBA00004496"/>
    </source>
</evidence>
<dbReference type="EMBL" id="JBBCAQ010000003">
    <property type="protein sequence ID" value="KAK7604581.1"/>
    <property type="molecule type" value="Genomic_DNA"/>
</dbReference>
<feature type="domain" description="MATH" evidence="8">
    <location>
        <begin position="268"/>
        <end position="411"/>
    </location>
</feature>
<evidence type="ECO:0000313" key="9">
    <source>
        <dbReference type="EMBL" id="KAK7604581.1"/>
    </source>
</evidence>
<sequence length="443" mass="50794">MVACVADLAVACVHSMNDDRERKGDESFDSSASVDSVMQTIHGNFECAICYSYLKDPTLTRCGHRFCNNCISTWLRSKSFCPADNAPLTVDDIFPDNYTKRTMGNISVICENEGCSASIPITKFEEHCETCSYRIDKYLMNNELRECSYKNVGCDFKTSVLHEMRMHLKDDVTKHLQLLLKASERLDHIFKTCRNQCLHSEGCSETDDSGECFKGKLPYYLNDMYEKLTELDQRSKANAIRLEYVSSQLEKCLWDLNSLKASQRETSNGLFVWEISNVDRIKTQLQSDQKFNIYSSPFSSSERGYRFQLRLTSSLKNTDGLRLLIHVAKGVYDPILKWPFFGKIVFHIINQVDRTEKLEAIIDRKASVAFQRARTADINLIGYGLPVTMTISDLEKRGFINSDKLIIVVTVKSYHDNDFIMDLKSDDFDQLGFKRNTIFNNSI</sequence>
<evidence type="ECO:0000256" key="2">
    <source>
        <dbReference type="ARBA" id="ARBA00022490"/>
    </source>
</evidence>
<evidence type="ECO:0000256" key="5">
    <source>
        <dbReference type="ARBA" id="ARBA00022833"/>
    </source>
</evidence>
<dbReference type="InterPro" id="IPR049342">
    <property type="entry name" value="TRAF1-6_MATH_dom"/>
</dbReference>
<dbReference type="InterPro" id="IPR017907">
    <property type="entry name" value="Znf_RING_CS"/>
</dbReference>
<comment type="caution">
    <text evidence="9">The sequence shown here is derived from an EMBL/GenBank/DDBJ whole genome shotgun (WGS) entry which is preliminary data.</text>
</comment>
<dbReference type="PANTHER" id="PTHR10131:SF94">
    <property type="entry name" value="TNF RECEPTOR-ASSOCIATED FACTOR 4"/>
    <property type="match status" value="1"/>
</dbReference>
<evidence type="ECO:0000256" key="6">
    <source>
        <dbReference type="PROSITE-ProRule" id="PRU00175"/>
    </source>
</evidence>
<organism evidence="9 10">
    <name type="scientific">Parthenolecanium corni</name>
    <dbReference type="NCBI Taxonomy" id="536013"/>
    <lineage>
        <taxon>Eukaryota</taxon>
        <taxon>Metazoa</taxon>
        <taxon>Ecdysozoa</taxon>
        <taxon>Arthropoda</taxon>
        <taxon>Hexapoda</taxon>
        <taxon>Insecta</taxon>
        <taxon>Pterygota</taxon>
        <taxon>Neoptera</taxon>
        <taxon>Paraneoptera</taxon>
        <taxon>Hemiptera</taxon>
        <taxon>Sternorrhyncha</taxon>
        <taxon>Coccoidea</taxon>
        <taxon>Coccidae</taxon>
        <taxon>Parthenolecanium</taxon>
    </lineage>
</organism>
<feature type="domain" description="RING-type" evidence="7">
    <location>
        <begin position="47"/>
        <end position="85"/>
    </location>
</feature>
<dbReference type="PROSITE" id="PS50144">
    <property type="entry name" value="MATH"/>
    <property type="match status" value="1"/>
</dbReference>
<dbReference type="Pfam" id="PF13923">
    <property type="entry name" value="zf-C3HC4_2"/>
    <property type="match status" value="1"/>
</dbReference>
<dbReference type="Gene3D" id="3.30.40.10">
    <property type="entry name" value="Zinc/RING finger domain, C3HC4 (zinc finger)"/>
    <property type="match status" value="1"/>
</dbReference>
<dbReference type="GO" id="GO:0005737">
    <property type="term" value="C:cytoplasm"/>
    <property type="evidence" value="ECO:0007669"/>
    <property type="project" value="UniProtKB-SubCell"/>
</dbReference>
<dbReference type="GO" id="GO:0008270">
    <property type="term" value="F:zinc ion binding"/>
    <property type="evidence" value="ECO:0007669"/>
    <property type="project" value="UniProtKB-KW"/>
</dbReference>
<dbReference type="SMART" id="SM00184">
    <property type="entry name" value="RING"/>
    <property type="match status" value="1"/>
</dbReference>
<dbReference type="SUPFAM" id="SSF57850">
    <property type="entry name" value="RING/U-box"/>
    <property type="match status" value="1"/>
</dbReference>
<accession>A0AAN9Y9X9</accession>
<dbReference type="Pfam" id="PF21355">
    <property type="entry name" value="TRAF-mep_MATH"/>
    <property type="match status" value="1"/>
</dbReference>
<evidence type="ECO:0000259" key="8">
    <source>
        <dbReference type="PROSITE" id="PS50144"/>
    </source>
</evidence>
<dbReference type="PROSITE" id="PS00518">
    <property type="entry name" value="ZF_RING_1"/>
    <property type="match status" value="1"/>
</dbReference>
<dbReference type="Gene3D" id="2.60.210.10">
    <property type="entry name" value="Apoptosis, Tumor Necrosis Factor Receptor Associated Protein 2, Chain A"/>
    <property type="match status" value="1"/>
</dbReference>
<dbReference type="PANTHER" id="PTHR10131">
    <property type="entry name" value="TNF RECEPTOR ASSOCIATED FACTOR"/>
    <property type="match status" value="1"/>
</dbReference>
<dbReference type="InterPro" id="IPR013083">
    <property type="entry name" value="Znf_RING/FYVE/PHD"/>
</dbReference>
<dbReference type="GO" id="GO:0043122">
    <property type="term" value="P:regulation of canonical NF-kappaB signal transduction"/>
    <property type="evidence" value="ECO:0007669"/>
    <property type="project" value="TreeGrafter"/>
</dbReference>
<keyword evidence="10" id="KW-1185">Reference proteome</keyword>
<comment type="subcellular location">
    <subcellularLocation>
        <location evidence="1">Cytoplasm</location>
    </subcellularLocation>
</comment>
<dbReference type="PROSITE" id="PS50089">
    <property type="entry name" value="ZF_RING_2"/>
    <property type="match status" value="1"/>
</dbReference>